<evidence type="ECO:0000313" key="10">
    <source>
        <dbReference type="Proteomes" id="UP000756132"/>
    </source>
</evidence>
<keyword evidence="10" id="KW-1185">Reference proteome</keyword>
<evidence type="ECO:0000256" key="7">
    <source>
        <dbReference type="SAM" id="MobiDB-lite"/>
    </source>
</evidence>
<feature type="transmembrane region" description="Helical" evidence="8">
    <location>
        <begin position="94"/>
        <end position="112"/>
    </location>
</feature>
<dbReference type="Proteomes" id="UP000756132">
    <property type="component" value="Chromosome 1"/>
</dbReference>
<keyword evidence="2" id="KW-0813">Transport</keyword>
<dbReference type="RefSeq" id="XP_047755926.1">
    <property type="nucleotide sequence ID" value="XM_047900501.1"/>
</dbReference>
<proteinExistence type="predicted"/>
<evidence type="ECO:0000256" key="2">
    <source>
        <dbReference type="ARBA" id="ARBA00022448"/>
    </source>
</evidence>
<feature type="transmembrane region" description="Helical" evidence="8">
    <location>
        <begin position="506"/>
        <end position="523"/>
    </location>
</feature>
<feature type="compositionally biased region" description="Low complexity" evidence="7">
    <location>
        <begin position="137"/>
        <end position="150"/>
    </location>
</feature>
<keyword evidence="6 8" id="KW-0472">Membrane</keyword>
<dbReference type="PANTHER" id="PTHR31064:SF37">
    <property type="entry name" value="TRANSPORTER, PUTATIVE (EUROFUNG)-RELATED"/>
    <property type="match status" value="1"/>
</dbReference>
<accession>A0A9Q8L646</accession>
<dbReference type="EMBL" id="CP090163">
    <property type="protein sequence ID" value="UJO11560.1"/>
    <property type="molecule type" value="Genomic_DNA"/>
</dbReference>
<organism evidence="9 10">
    <name type="scientific">Passalora fulva</name>
    <name type="common">Tomato leaf mold</name>
    <name type="synonym">Cladosporium fulvum</name>
    <dbReference type="NCBI Taxonomy" id="5499"/>
    <lineage>
        <taxon>Eukaryota</taxon>
        <taxon>Fungi</taxon>
        <taxon>Dikarya</taxon>
        <taxon>Ascomycota</taxon>
        <taxon>Pezizomycotina</taxon>
        <taxon>Dothideomycetes</taxon>
        <taxon>Dothideomycetidae</taxon>
        <taxon>Mycosphaerellales</taxon>
        <taxon>Mycosphaerellaceae</taxon>
        <taxon>Fulvia</taxon>
    </lineage>
</organism>
<dbReference type="GO" id="GO:1990573">
    <property type="term" value="P:potassium ion import across plasma membrane"/>
    <property type="evidence" value="ECO:0007669"/>
    <property type="project" value="TreeGrafter"/>
</dbReference>
<dbReference type="OrthoDB" id="9999863at2759"/>
<dbReference type="KEGG" id="ffu:CLAFUR5_01353"/>
<evidence type="ECO:0000313" key="9">
    <source>
        <dbReference type="EMBL" id="UJO11560.1"/>
    </source>
</evidence>
<feature type="compositionally biased region" description="Acidic residues" evidence="7">
    <location>
        <begin position="603"/>
        <end position="613"/>
    </location>
</feature>
<dbReference type="InterPro" id="IPR051143">
    <property type="entry name" value="TrkH_K-transport"/>
</dbReference>
<comment type="subcellular location">
    <subcellularLocation>
        <location evidence="1">Membrane</location>
        <topology evidence="1">Multi-pass membrane protein</topology>
    </subcellularLocation>
</comment>
<dbReference type="Pfam" id="PF02386">
    <property type="entry name" value="TrkH"/>
    <property type="match status" value="2"/>
</dbReference>
<dbReference type="InterPro" id="IPR003445">
    <property type="entry name" value="Cat_transpt"/>
</dbReference>
<reference evidence="9" key="2">
    <citation type="journal article" date="2022" name="Microb. Genom.">
        <title>A chromosome-scale genome assembly of the tomato pathogen Cladosporium fulvum reveals a compartmentalized genome architecture and the presence of a dispensable chromosome.</title>
        <authorList>
            <person name="Zaccaron A.Z."/>
            <person name="Chen L.H."/>
            <person name="Samaras A."/>
            <person name="Stergiopoulos I."/>
        </authorList>
    </citation>
    <scope>NUCLEOTIDE SEQUENCE</scope>
    <source>
        <strain evidence="9">Race5_Kim</strain>
    </source>
</reference>
<gene>
    <name evidence="9" type="ORF">CLAFUR5_01353</name>
</gene>
<dbReference type="PANTHER" id="PTHR31064">
    <property type="entry name" value="POTASSIUM TRANSPORT PROTEIN DDB_G0292412-RELATED"/>
    <property type="match status" value="1"/>
</dbReference>
<evidence type="ECO:0000256" key="3">
    <source>
        <dbReference type="ARBA" id="ARBA00022692"/>
    </source>
</evidence>
<dbReference type="GO" id="GO:0030007">
    <property type="term" value="P:intracellular potassium ion homeostasis"/>
    <property type="evidence" value="ECO:0007669"/>
    <property type="project" value="TreeGrafter"/>
</dbReference>
<feature type="region of interest" description="Disordered" evidence="7">
    <location>
        <begin position="137"/>
        <end position="158"/>
    </location>
</feature>
<keyword evidence="3 8" id="KW-0812">Transmembrane</keyword>
<evidence type="ECO:0000256" key="5">
    <source>
        <dbReference type="ARBA" id="ARBA00023065"/>
    </source>
</evidence>
<dbReference type="GO" id="GO:0140107">
    <property type="term" value="F:high-affinity potassium ion transmembrane transporter activity"/>
    <property type="evidence" value="ECO:0007669"/>
    <property type="project" value="TreeGrafter"/>
</dbReference>
<keyword evidence="5" id="KW-0406">Ion transport</keyword>
<evidence type="ECO:0000256" key="6">
    <source>
        <dbReference type="ARBA" id="ARBA00023136"/>
    </source>
</evidence>
<sequence>MLPQLRKTWGVVLRALSLALRRLKPPNKYLHYKSKLSLYFVVLITVSSSLLYVLGISENTISGIDAVFMACSAALGAGFNTVNLSTLNASQQTVMYCTIVLGHPIFISLAPIQAKIRKLQPGAKEYVRSRKMALQQSSSESVASRASTPSEPLGRHAATITIDDTQAAAALRAESALSPTPSFRPRLGSSGLQFESDCHVTRAESRASQLFRGRRPSAISHLSTATQQPAASVIQDDFRAAGYVDLHGGFHDLTSKGKDHTQFLECLFAEFLRVAIIFHLVFCYTVGALIMVPIIGRMPRRDGLDKGLNLHWVGFFLVASSFTNTGLTLVDQNMVPFQQEWAVLGTMALLILAGNTLHPVIINGHGQNDGQKDNQIQEDCQNWIDALEKRQSGCFAGFELFNINNPDDVWFNKPRISLAIKAGVGLFQAFCIRSAGFTVVPISYMSPLAHQSPHTNVLEERDLGIWDGERVEDVKSGRLHNIAKKLHIDINAFGWLQLAKRISFDAWPIFIAALLITFTEYLGGKMPPGDTDFTLDTILFEVVSAYAGVGLSVGHDKGDTSLCAVFSNLSKIIICLVMFVGRLRNQPVDLDMAVQGLAAVDEEQSEIEMEEGLESTSVSEDSDG</sequence>
<feature type="transmembrane region" description="Helical" evidence="8">
    <location>
        <begin position="341"/>
        <end position="362"/>
    </location>
</feature>
<protein>
    <submittedName>
        <fullName evidence="9">Potassium transport protein 1</fullName>
    </submittedName>
</protein>
<name>A0A9Q8L646_PASFU</name>
<feature type="transmembrane region" description="Helical" evidence="8">
    <location>
        <begin position="535"/>
        <end position="554"/>
    </location>
</feature>
<feature type="transmembrane region" description="Helical" evidence="8">
    <location>
        <begin position="271"/>
        <end position="296"/>
    </location>
</feature>
<feature type="region of interest" description="Disordered" evidence="7">
    <location>
        <begin position="603"/>
        <end position="624"/>
    </location>
</feature>
<reference evidence="9" key="1">
    <citation type="submission" date="2021-12" db="EMBL/GenBank/DDBJ databases">
        <authorList>
            <person name="Zaccaron A."/>
            <person name="Stergiopoulos I."/>
        </authorList>
    </citation>
    <scope>NUCLEOTIDE SEQUENCE</scope>
    <source>
        <strain evidence="9">Race5_Kim</strain>
    </source>
</reference>
<evidence type="ECO:0000256" key="4">
    <source>
        <dbReference type="ARBA" id="ARBA00022989"/>
    </source>
</evidence>
<dbReference type="AlphaFoldDB" id="A0A9Q8L646"/>
<feature type="transmembrane region" description="Helical" evidence="8">
    <location>
        <begin position="561"/>
        <end position="581"/>
    </location>
</feature>
<dbReference type="GO" id="GO:0005886">
    <property type="term" value="C:plasma membrane"/>
    <property type="evidence" value="ECO:0007669"/>
    <property type="project" value="TreeGrafter"/>
</dbReference>
<evidence type="ECO:0000256" key="8">
    <source>
        <dbReference type="SAM" id="Phobius"/>
    </source>
</evidence>
<keyword evidence="4 8" id="KW-1133">Transmembrane helix</keyword>
<feature type="transmembrane region" description="Helical" evidence="8">
    <location>
        <begin position="36"/>
        <end position="55"/>
    </location>
</feature>
<dbReference type="GeneID" id="71981231"/>
<feature type="transmembrane region" description="Helical" evidence="8">
    <location>
        <begin position="61"/>
        <end position="82"/>
    </location>
</feature>
<evidence type="ECO:0000256" key="1">
    <source>
        <dbReference type="ARBA" id="ARBA00004141"/>
    </source>
</evidence>
<feature type="compositionally biased region" description="Polar residues" evidence="7">
    <location>
        <begin position="614"/>
        <end position="624"/>
    </location>
</feature>
<feature type="transmembrane region" description="Helical" evidence="8">
    <location>
        <begin position="308"/>
        <end position="329"/>
    </location>
</feature>